<sequence length="241" mass="26457">MEIIVCKDYQTLGAKAATMFASQVLKKPDSVLGFATGSSPLSTYAHMAKLCDEGVADFSRASTYNLDEYYGMGPTQEQSYRKFMNDNLFTRINIKLENTHVLNGLTDDPERECAEYEAAINAAGGIDMQLLGIGHDGHIGFNEPCDEFPNNTHLVTLVPMTLQANARFFNSVDEVPRQALSMGIGTIMRAREIVMVVNGADKAVTVRKMVYGPVTPQLPASILQFHPRVTVFLDEAAASRL</sequence>
<keyword evidence="2 3" id="KW-0119">Carbohydrate metabolism</keyword>
<evidence type="ECO:0000313" key="6">
    <source>
        <dbReference type="Proteomes" id="UP000824123"/>
    </source>
</evidence>
<dbReference type="NCBIfam" id="TIGR00502">
    <property type="entry name" value="nagB"/>
    <property type="match status" value="1"/>
</dbReference>
<keyword evidence="1 3" id="KW-0378">Hydrolase</keyword>
<feature type="active site" description="For ring-opening step" evidence="3">
    <location>
        <position position="143"/>
    </location>
</feature>
<dbReference type="EMBL" id="DVNK01000058">
    <property type="protein sequence ID" value="HIU47532.1"/>
    <property type="molecule type" value="Genomic_DNA"/>
</dbReference>
<dbReference type="SUPFAM" id="SSF100950">
    <property type="entry name" value="NagB/RpiA/CoA transferase-like"/>
    <property type="match status" value="1"/>
</dbReference>
<dbReference type="GO" id="GO:0004342">
    <property type="term" value="F:glucosamine-6-phosphate deaminase activity"/>
    <property type="evidence" value="ECO:0007669"/>
    <property type="project" value="UniProtKB-UniRule"/>
</dbReference>
<dbReference type="GO" id="GO:0042802">
    <property type="term" value="F:identical protein binding"/>
    <property type="evidence" value="ECO:0007669"/>
    <property type="project" value="TreeGrafter"/>
</dbReference>
<dbReference type="InterPro" id="IPR004547">
    <property type="entry name" value="Glucosamine6P_isomerase"/>
</dbReference>
<name>A0A9D1LT57_9FIRM</name>
<evidence type="ECO:0000259" key="4">
    <source>
        <dbReference type="Pfam" id="PF01182"/>
    </source>
</evidence>
<dbReference type="Pfam" id="PF01182">
    <property type="entry name" value="Glucosamine_iso"/>
    <property type="match status" value="1"/>
</dbReference>
<comment type="pathway">
    <text evidence="3">Amino-sugar metabolism; N-acetylneuraminate degradation; D-fructose 6-phosphate from N-acetylneuraminate: step 5/5.</text>
</comment>
<evidence type="ECO:0000256" key="3">
    <source>
        <dbReference type="HAMAP-Rule" id="MF_01241"/>
    </source>
</evidence>
<feature type="domain" description="Glucosamine/galactosamine-6-phosphate isomerase" evidence="4">
    <location>
        <begin position="13"/>
        <end position="224"/>
    </location>
</feature>
<dbReference type="GO" id="GO:0006043">
    <property type="term" value="P:glucosamine catabolic process"/>
    <property type="evidence" value="ECO:0007669"/>
    <property type="project" value="TreeGrafter"/>
</dbReference>
<comment type="caution">
    <text evidence="3">Lacks conserved residue(s) required for the propagation of feature annotation.</text>
</comment>
<dbReference type="AlphaFoldDB" id="A0A9D1LT57"/>
<dbReference type="Gene3D" id="3.40.50.1360">
    <property type="match status" value="1"/>
</dbReference>
<dbReference type="GO" id="GO:0019262">
    <property type="term" value="P:N-acetylneuraminate catabolic process"/>
    <property type="evidence" value="ECO:0007669"/>
    <property type="project" value="UniProtKB-UniRule"/>
</dbReference>
<dbReference type="GO" id="GO:0005737">
    <property type="term" value="C:cytoplasm"/>
    <property type="evidence" value="ECO:0007669"/>
    <property type="project" value="TreeGrafter"/>
</dbReference>
<feature type="active site" description="For ring-opening step" evidence="3">
    <location>
        <position position="136"/>
    </location>
</feature>
<comment type="similarity">
    <text evidence="3">Belongs to the glucosamine/galactosamine-6-phosphate isomerase family. NagB subfamily.</text>
</comment>
<evidence type="ECO:0000313" key="5">
    <source>
        <dbReference type="EMBL" id="HIU47532.1"/>
    </source>
</evidence>
<reference evidence="5" key="1">
    <citation type="submission" date="2020-10" db="EMBL/GenBank/DDBJ databases">
        <authorList>
            <person name="Gilroy R."/>
        </authorList>
    </citation>
    <scope>NUCLEOTIDE SEQUENCE</scope>
    <source>
        <strain evidence="5">ChiSxjej2B14-8506</strain>
    </source>
</reference>
<evidence type="ECO:0000256" key="1">
    <source>
        <dbReference type="ARBA" id="ARBA00022801"/>
    </source>
</evidence>
<dbReference type="EC" id="3.5.99.6" evidence="3"/>
<dbReference type="CDD" id="cd01399">
    <property type="entry name" value="GlcN6P_deaminase"/>
    <property type="match status" value="1"/>
</dbReference>
<feature type="active site" description="Proton acceptor; for ring-opening step" evidence="3">
    <location>
        <position position="138"/>
    </location>
</feature>
<dbReference type="PANTHER" id="PTHR11280">
    <property type="entry name" value="GLUCOSAMINE-6-PHOSPHATE ISOMERASE"/>
    <property type="match status" value="1"/>
</dbReference>
<dbReference type="InterPro" id="IPR006148">
    <property type="entry name" value="Glc/Gal-6P_isomerase"/>
</dbReference>
<dbReference type="PANTHER" id="PTHR11280:SF5">
    <property type="entry name" value="GLUCOSAMINE-6-PHOSPHATE ISOMERASE"/>
    <property type="match status" value="1"/>
</dbReference>
<reference evidence="5" key="2">
    <citation type="journal article" date="2021" name="PeerJ">
        <title>Extensive microbial diversity within the chicken gut microbiome revealed by metagenomics and culture.</title>
        <authorList>
            <person name="Gilroy R."/>
            <person name="Ravi A."/>
            <person name="Getino M."/>
            <person name="Pursley I."/>
            <person name="Horton D.L."/>
            <person name="Alikhan N.F."/>
            <person name="Baker D."/>
            <person name="Gharbi K."/>
            <person name="Hall N."/>
            <person name="Watson M."/>
            <person name="Adriaenssens E.M."/>
            <person name="Foster-Nyarko E."/>
            <person name="Jarju S."/>
            <person name="Secka A."/>
            <person name="Antonio M."/>
            <person name="Oren A."/>
            <person name="Chaudhuri R.R."/>
            <person name="La Ragione R."/>
            <person name="Hildebrand F."/>
            <person name="Pallen M.J."/>
        </authorList>
    </citation>
    <scope>NUCLEOTIDE SEQUENCE</scope>
    <source>
        <strain evidence="5">ChiSxjej2B14-8506</strain>
    </source>
</reference>
<comment type="function">
    <text evidence="3">Catalyzes the reversible isomerization-deamination of glucosamine 6-phosphate (GlcN6P) to form fructose 6-phosphate (Fru6P) and ammonium ion.</text>
</comment>
<dbReference type="Proteomes" id="UP000824123">
    <property type="component" value="Unassembled WGS sequence"/>
</dbReference>
<comment type="catalytic activity">
    <reaction evidence="3">
        <text>alpha-D-glucosamine 6-phosphate + H2O = beta-D-fructose 6-phosphate + NH4(+)</text>
        <dbReference type="Rhea" id="RHEA:12172"/>
        <dbReference type="ChEBI" id="CHEBI:15377"/>
        <dbReference type="ChEBI" id="CHEBI:28938"/>
        <dbReference type="ChEBI" id="CHEBI:57634"/>
        <dbReference type="ChEBI" id="CHEBI:75989"/>
        <dbReference type="EC" id="3.5.99.6"/>
    </reaction>
</comment>
<dbReference type="HAMAP" id="MF_01241">
    <property type="entry name" value="GlcN6P_deamin"/>
    <property type="match status" value="1"/>
</dbReference>
<feature type="active site" description="Proton acceptor; for enolization step" evidence="3">
    <location>
        <position position="67"/>
    </location>
</feature>
<proteinExistence type="inferred from homology"/>
<gene>
    <name evidence="3 5" type="primary">nagB</name>
    <name evidence="5" type="ORF">IAC59_09810</name>
</gene>
<dbReference type="GO" id="GO:0005975">
    <property type="term" value="P:carbohydrate metabolic process"/>
    <property type="evidence" value="ECO:0007669"/>
    <property type="project" value="InterPro"/>
</dbReference>
<evidence type="ECO:0000256" key="2">
    <source>
        <dbReference type="ARBA" id="ARBA00023277"/>
    </source>
</evidence>
<organism evidence="5 6">
    <name type="scientific">Candidatus Fimadaptatus faecigallinarum</name>
    <dbReference type="NCBI Taxonomy" id="2840814"/>
    <lineage>
        <taxon>Bacteria</taxon>
        <taxon>Bacillati</taxon>
        <taxon>Bacillota</taxon>
        <taxon>Clostridia</taxon>
        <taxon>Eubacteriales</taxon>
        <taxon>Candidatus Fimadaptatus</taxon>
    </lineage>
</organism>
<protein>
    <recommendedName>
        <fullName evidence="3">Glucosamine-6-phosphate deaminase</fullName>
        <ecNumber evidence="3">3.5.99.6</ecNumber>
    </recommendedName>
    <alternativeName>
        <fullName evidence="3">GlcN6P deaminase</fullName>
        <shortName evidence="3">GNPDA</shortName>
    </alternativeName>
    <alternativeName>
        <fullName evidence="3">Glucosamine-6-phosphate isomerase</fullName>
    </alternativeName>
</protein>
<comment type="caution">
    <text evidence="5">The sequence shown here is derived from an EMBL/GenBank/DDBJ whole genome shotgun (WGS) entry which is preliminary data.</text>
</comment>
<dbReference type="GO" id="GO:0006046">
    <property type="term" value="P:N-acetylglucosamine catabolic process"/>
    <property type="evidence" value="ECO:0007669"/>
    <property type="project" value="UniProtKB-UniRule"/>
</dbReference>
<dbReference type="InterPro" id="IPR037171">
    <property type="entry name" value="NagB/RpiA_transferase-like"/>
</dbReference>
<accession>A0A9D1LT57</accession>